<gene>
    <name evidence="2" type="ORF">Sradi_6985800</name>
</gene>
<dbReference type="AlphaFoldDB" id="A0AAW2JE72"/>
<reference evidence="2" key="2">
    <citation type="journal article" date="2024" name="Plant">
        <title>Genomic evolution and insights into agronomic trait innovations of Sesamum species.</title>
        <authorList>
            <person name="Miao H."/>
            <person name="Wang L."/>
            <person name="Qu L."/>
            <person name="Liu H."/>
            <person name="Sun Y."/>
            <person name="Le M."/>
            <person name="Wang Q."/>
            <person name="Wei S."/>
            <person name="Zheng Y."/>
            <person name="Lin W."/>
            <person name="Duan Y."/>
            <person name="Cao H."/>
            <person name="Xiong S."/>
            <person name="Wang X."/>
            <person name="Wei L."/>
            <person name="Li C."/>
            <person name="Ma Q."/>
            <person name="Ju M."/>
            <person name="Zhao R."/>
            <person name="Li G."/>
            <person name="Mu C."/>
            <person name="Tian Q."/>
            <person name="Mei H."/>
            <person name="Zhang T."/>
            <person name="Gao T."/>
            <person name="Zhang H."/>
        </authorList>
    </citation>
    <scope>NUCLEOTIDE SEQUENCE</scope>
    <source>
        <strain evidence="2">G02</strain>
    </source>
</reference>
<evidence type="ECO:0000313" key="2">
    <source>
        <dbReference type="EMBL" id="KAL0292522.1"/>
    </source>
</evidence>
<name>A0AAW2JE72_SESRA</name>
<feature type="region of interest" description="Disordered" evidence="1">
    <location>
        <begin position="22"/>
        <end position="55"/>
    </location>
</feature>
<reference evidence="2" key="1">
    <citation type="submission" date="2020-06" db="EMBL/GenBank/DDBJ databases">
        <authorList>
            <person name="Li T."/>
            <person name="Hu X."/>
            <person name="Zhang T."/>
            <person name="Song X."/>
            <person name="Zhang H."/>
            <person name="Dai N."/>
            <person name="Sheng W."/>
            <person name="Hou X."/>
            <person name="Wei L."/>
        </authorList>
    </citation>
    <scope>NUCLEOTIDE SEQUENCE</scope>
    <source>
        <strain evidence="2">G02</strain>
        <tissue evidence="2">Leaf</tissue>
    </source>
</reference>
<organism evidence="2">
    <name type="scientific">Sesamum radiatum</name>
    <name type="common">Black benniseed</name>
    <dbReference type="NCBI Taxonomy" id="300843"/>
    <lineage>
        <taxon>Eukaryota</taxon>
        <taxon>Viridiplantae</taxon>
        <taxon>Streptophyta</taxon>
        <taxon>Embryophyta</taxon>
        <taxon>Tracheophyta</taxon>
        <taxon>Spermatophyta</taxon>
        <taxon>Magnoliopsida</taxon>
        <taxon>eudicotyledons</taxon>
        <taxon>Gunneridae</taxon>
        <taxon>Pentapetalae</taxon>
        <taxon>asterids</taxon>
        <taxon>lamiids</taxon>
        <taxon>Lamiales</taxon>
        <taxon>Pedaliaceae</taxon>
        <taxon>Sesamum</taxon>
    </lineage>
</organism>
<proteinExistence type="predicted"/>
<sequence length="79" mass="8212">MEVDGSKLGAAAGGLARLWSRQRRGGASVRWGATQRAHRREKTAAGGSGGAGRCWWEQRRSGGAGRSDGAMAVVWGAVC</sequence>
<dbReference type="EMBL" id="JACGWJ010000425">
    <property type="protein sequence ID" value="KAL0292522.1"/>
    <property type="molecule type" value="Genomic_DNA"/>
</dbReference>
<protein>
    <submittedName>
        <fullName evidence="2">Uncharacterized protein</fullName>
    </submittedName>
</protein>
<evidence type="ECO:0000256" key="1">
    <source>
        <dbReference type="SAM" id="MobiDB-lite"/>
    </source>
</evidence>
<comment type="caution">
    <text evidence="2">The sequence shown here is derived from an EMBL/GenBank/DDBJ whole genome shotgun (WGS) entry which is preliminary data.</text>
</comment>
<accession>A0AAW2JE72</accession>